<evidence type="ECO:0000259" key="14">
    <source>
        <dbReference type="PROSITE" id="PS51645"/>
    </source>
</evidence>
<evidence type="ECO:0000256" key="4">
    <source>
        <dbReference type="ARBA" id="ARBA00014046"/>
    </source>
</evidence>
<keyword evidence="10" id="KW-0456">Lyase</keyword>
<evidence type="ECO:0000256" key="10">
    <source>
        <dbReference type="ARBA" id="ARBA00023239"/>
    </source>
</evidence>
<organism evidence="15 16">
    <name type="scientific">Phaseolus angularis</name>
    <name type="common">Azuki bean</name>
    <name type="synonym">Vigna angularis</name>
    <dbReference type="NCBI Taxonomy" id="3914"/>
    <lineage>
        <taxon>Eukaryota</taxon>
        <taxon>Viridiplantae</taxon>
        <taxon>Streptophyta</taxon>
        <taxon>Embryophyta</taxon>
        <taxon>Tracheophyta</taxon>
        <taxon>Spermatophyta</taxon>
        <taxon>Magnoliopsida</taxon>
        <taxon>eudicotyledons</taxon>
        <taxon>Gunneridae</taxon>
        <taxon>Pentapetalae</taxon>
        <taxon>rosids</taxon>
        <taxon>fabids</taxon>
        <taxon>Fabales</taxon>
        <taxon>Fabaceae</taxon>
        <taxon>Papilionoideae</taxon>
        <taxon>50 kb inversion clade</taxon>
        <taxon>NPAAA clade</taxon>
        <taxon>indigoferoid/millettioid clade</taxon>
        <taxon>Phaseoleae</taxon>
        <taxon>Vigna</taxon>
    </lineage>
</organism>
<dbReference type="InterPro" id="IPR006050">
    <property type="entry name" value="DNA_photolyase_N"/>
</dbReference>
<evidence type="ECO:0000313" key="15">
    <source>
        <dbReference type="EMBL" id="KOM44771.1"/>
    </source>
</evidence>
<evidence type="ECO:0000256" key="6">
    <source>
        <dbReference type="ARBA" id="ARBA00022763"/>
    </source>
</evidence>
<evidence type="ECO:0000256" key="11">
    <source>
        <dbReference type="ARBA" id="ARBA00031671"/>
    </source>
</evidence>
<dbReference type="Gene3D" id="3.40.50.620">
    <property type="entry name" value="HUPs"/>
    <property type="match status" value="1"/>
</dbReference>
<evidence type="ECO:0000256" key="9">
    <source>
        <dbReference type="ARBA" id="ARBA00023204"/>
    </source>
</evidence>
<evidence type="ECO:0000256" key="7">
    <source>
        <dbReference type="ARBA" id="ARBA00022827"/>
    </source>
</evidence>
<dbReference type="PANTHER" id="PTHR10211">
    <property type="entry name" value="DEOXYRIBODIPYRIMIDINE PHOTOLYASE"/>
    <property type="match status" value="1"/>
</dbReference>
<keyword evidence="7" id="KW-0274">FAD</keyword>
<dbReference type="GO" id="GO:0009650">
    <property type="term" value="P:UV protection"/>
    <property type="evidence" value="ECO:0007669"/>
    <property type="project" value="UniProtKB-ARBA"/>
</dbReference>
<evidence type="ECO:0000256" key="12">
    <source>
        <dbReference type="ARBA" id="ARBA00033999"/>
    </source>
</evidence>
<comment type="cofactor">
    <cofactor evidence="1">
        <name>FAD</name>
        <dbReference type="ChEBI" id="CHEBI:57692"/>
    </cofactor>
</comment>
<protein>
    <recommendedName>
        <fullName evidence="4">Deoxyribodipyrimidine photo-lyase</fullName>
        <ecNumber evidence="3">4.1.99.3</ecNumber>
    </recommendedName>
    <alternativeName>
        <fullName evidence="11">DNA photolyase</fullName>
    </alternativeName>
</protein>
<evidence type="ECO:0000256" key="13">
    <source>
        <dbReference type="ARBA" id="ARBA00055119"/>
    </source>
</evidence>
<dbReference type="SUPFAM" id="SSF52425">
    <property type="entry name" value="Cryptochrome/photolyase, N-terminal domain"/>
    <property type="match status" value="1"/>
</dbReference>
<dbReference type="AlphaFoldDB" id="A0A0L9UPX8"/>
<dbReference type="InterPro" id="IPR014729">
    <property type="entry name" value="Rossmann-like_a/b/a_fold"/>
</dbReference>
<dbReference type="FunFam" id="1.10.579.10:FF:000002">
    <property type="entry name" value="Deoxyribodipyrimidine photolyase"/>
    <property type="match status" value="1"/>
</dbReference>
<accession>A0A0L9UPX8</accession>
<dbReference type="FunFam" id="1.25.40.80:FF:000004">
    <property type="entry name" value="Deoxyribodipyrimidine photolyase"/>
    <property type="match status" value="1"/>
</dbReference>
<sequence>MASKLASPMTVQAGRIRTLKSGSSGEGGSGPVVYWMFRDQRVRDNWALIHAVAEANKANIPVAVVFNLFDSFLGAKSRHLGFMLRGLRQLCHRMQNTLQIPFFLFQGEAEETVTAFLRECGASLLVTDFSPLREIRRCKEEICKRVSDSVTVHEVDAHNVVPLWVASDKLEYSAKTIRTKINKRLSEYLIDFPDVEDNLPTRMWVLPENHSVDWDGLIADVLRRGAEVPEVDWCEPGEIAARDVLMGSENGFLTKRLKGYSVDRNNPCNPNALSGLSPYLHFGQISAQRCAFEARKRRNSHPQAIDTFLEELIVRRELADNYCFYEPHYDSIKGAWGWARNTLTEHATDKREHIYTMYWAKKILEWTRGPEEALEISLYLNDKYELDGRDPNGYVGCMWSICGVHDQGWKERPIFGKIRYMNYAGCKRKFDVDKYIAYVNKLVRDLKKRKAENLPSEREKVLRSCVPED</sequence>
<dbReference type="Gene3D" id="1.25.40.80">
    <property type="match status" value="1"/>
</dbReference>
<dbReference type="InterPro" id="IPR032673">
    <property type="entry name" value="DNA_photolyase_2_CS"/>
</dbReference>
<dbReference type="GO" id="GO:0003677">
    <property type="term" value="F:DNA binding"/>
    <property type="evidence" value="ECO:0007669"/>
    <property type="project" value="UniProtKB-KW"/>
</dbReference>
<keyword evidence="6" id="KW-0227">DNA damage</keyword>
<evidence type="ECO:0000256" key="5">
    <source>
        <dbReference type="ARBA" id="ARBA00022630"/>
    </source>
</evidence>
<dbReference type="PROSITE" id="PS51645">
    <property type="entry name" value="PHR_CRY_ALPHA_BETA"/>
    <property type="match status" value="1"/>
</dbReference>
<proteinExistence type="inferred from homology"/>
<dbReference type="Gene3D" id="1.10.579.10">
    <property type="entry name" value="DNA Cyclobutane Dipyrimidine Photolyase, subunit A, domain 3"/>
    <property type="match status" value="1"/>
</dbReference>
<comment type="similarity">
    <text evidence="2">Belongs to the DNA photolyase class-2 family.</text>
</comment>
<dbReference type="GO" id="GO:0000719">
    <property type="term" value="P:photoreactive repair"/>
    <property type="evidence" value="ECO:0007669"/>
    <property type="project" value="TreeGrafter"/>
</dbReference>
<keyword evidence="5" id="KW-0285">Flavoprotein</keyword>
<reference evidence="16" key="1">
    <citation type="journal article" date="2015" name="Proc. Natl. Acad. Sci. U.S.A.">
        <title>Genome sequencing of adzuki bean (Vigna angularis) provides insight into high starch and low fat accumulation and domestication.</title>
        <authorList>
            <person name="Yang K."/>
            <person name="Tian Z."/>
            <person name="Chen C."/>
            <person name="Luo L."/>
            <person name="Zhao B."/>
            <person name="Wang Z."/>
            <person name="Yu L."/>
            <person name="Li Y."/>
            <person name="Sun Y."/>
            <person name="Li W."/>
            <person name="Chen Y."/>
            <person name="Li Y."/>
            <person name="Zhang Y."/>
            <person name="Ai D."/>
            <person name="Zhao J."/>
            <person name="Shang C."/>
            <person name="Ma Y."/>
            <person name="Wu B."/>
            <person name="Wang M."/>
            <person name="Gao L."/>
            <person name="Sun D."/>
            <person name="Zhang P."/>
            <person name="Guo F."/>
            <person name="Wang W."/>
            <person name="Li Y."/>
            <person name="Wang J."/>
            <person name="Varshney R.K."/>
            <person name="Wang J."/>
            <person name="Ling H.Q."/>
            <person name="Wan P."/>
        </authorList>
    </citation>
    <scope>NUCLEOTIDE SEQUENCE</scope>
    <source>
        <strain evidence="16">cv. Jingnong 6</strain>
    </source>
</reference>
<dbReference type="SUPFAM" id="SSF48173">
    <property type="entry name" value="Cryptochrome/photolyase FAD-binding domain"/>
    <property type="match status" value="1"/>
</dbReference>
<comment type="function">
    <text evidence="13">Involved in repair of UV radiation-induced DNA damage. Catalyzes the light-dependent monomerization (300-600 nm) of cyclobutylpyrimidine dimers (CPDs), which are formed between adjacent bases on the same DNA strand upon exposure to ultraviolet radiation. Required for plant survival in the presence of UV-B light. Not involved in the repair of (6-4) photoproducts.</text>
</comment>
<dbReference type="Proteomes" id="UP000053144">
    <property type="component" value="Chromosome 6"/>
</dbReference>
<dbReference type="InterPro" id="IPR036155">
    <property type="entry name" value="Crypto/Photolyase_N_sf"/>
</dbReference>
<dbReference type="InterPro" id="IPR052219">
    <property type="entry name" value="Photolyase_Class-2"/>
</dbReference>
<evidence type="ECO:0000256" key="3">
    <source>
        <dbReference type="ARBA" id="ARBA00013149"/>
    </source>
</evidence>
<evidence type="ECO:0000313" key="16">
    <source>
        <dbReference type="Proteomes" id="UP000053144"/>
    </source>
</evidence>
<feature type="domain" description="Photolyase/cryptochrome alpha/beta" evidence="14">
    <location>
        <begin position="30"/>
        <end position="163"/>
    </location>
</feature>
<keyword evidence="8" id="KW-0238">DNA-binding</keyword>
<dbReference type="Gramene" id="KOM44771">
    <property type="protein sequence ID" value="KOM44771"/>
    <property type="gene ID" value="LR48_Vigan06g007700"/>
</dbReference>
<dbReference type="PROSITE" id="PS01084">
    <property type="entry name" value="DNA_PHOTOLYASES_2_2"/>
    <property type="match status" value="1"/>
</dbReference>
<dbReference type="STRING" id="3914.A0A0L9UPX8"/>
<dbReference type="GO" id="GO:0003904">
    <property type="term" value="F:deoxyribodipyrimidine photo-lyase activity"/>
    <property type="evidence" value="ECO:0007669"/>
    <property type="project" value="UniProtKB-EC"/>
</dbReference>
<dbReference type="PANTHER" id="PTHR10211:SF0">
    <property type="entry name" value="DEOXYRIBODIPYRIMIDINE PHOTO-LYASE"/>
    <property type="match status" value="1"/>
</dbReference>
<dbReference type="EC" id="4.1.99.3" evidence="3"/>
<evidence type="ECO:0000256" key="2">
    <source>
        <dbReference type="ARBA" id="ARBA00006409"/>
    </source>
</evidence>
<evidence type="ECO:0000256" key="1">
    <source>
        <dbReference type="ARBA" id="ARBA00001974"/>
    </source>
</evidence>
<dbReference type="FunFam" id="3.40.50.620:FF:000110">
    <property type="entry name" value="Deoxyribodipyrimidine photolyase"/>
    <property type="match status" value="1"/>
</dbReference>
<dbReference type="InterPro" id="IPR036134">
    <property type="entry name" value="Crypto/Photolyase_FAD-like_sf"/>
</dbReference>
<keyword evidence="9" id="KW-0234">DNA repair</keyword>
<comment type="catalytic activity">
    <reaction evidence="12">
        <text>cyclobutadipyrimidine (in DNA) = 2 pyrimidine residues (in DNA).</text>
        <dbReference type="EC" id="4.1.99.3"/>
    </reaction>
</comment>
<dbReference type="OMA" id="IHNYLRM"/>
<gene>
    <name evidence="15" type="ORF">LR48_Vigan06g007700</name>
</gene>
<dbReference type="Pfam" id="PF00875">
    <property type="entry name" value="DNA_photolyase"/>
    <property type="match status" value="1"/>
</dbReference>
<name>A0A0L9UPX8_PHAAN</name>
<dbReference type="EMBL" id="CM003376">
    <property type="protein sequence ID" value="KOM44771.1"/>
    <property type="molecule type" value="Genomic_DNA"/>
</dbReference>
<evidence type="ECO:0000256" key="8">
    <source>
        <dbReference type="ARBA" id="ARBA00023125"/>
    </source>
</evidence>